<evidence type="ECO:0000313" key="7">
    <source>
        <dbReference type="EMBL" id="AXW87267.1"/>
    </source>
</evidence>
<organism evidence="7 8">
    <name type="scientific">Lonsdalea britannica</name>
    <dbReference type="NCBI Taxonomy" id="1082704"/>
    <lineage>
        <taxon>Bacteria</taxon>
        <taxon>Pseudomonadati</taxon>
        <taxon>Pseudomonadota</taxon>
        <taxon>Gammaproteobacteria</taxon>
        <taxon>Enterobacterales</taxon>
        <taxon>Pectobacteriaceae</taxon>
        <taxon>Lonsdalea</taxon>
    </lineage>
</organism>
<evidence type="ECO:0000259" key="5">
    <source>
        <dbReference type="PROSITE" id="PS51736"/>
    </source>
</evidence>
<dbReference type="InterPro" id="IPR006119">
    <property type="entry name" value="Resolv_N"/>
</dbReference>
<dbReference type="Pfam" id="PF13408">
    <property type="entry name" value="Zn_ribbon_recom"/>
    <property type="match status" value="1"/>
</dbReference>
<proteinExistence type="predicted"/>
<evidence type="ECO:0000259" key="6">
    <source>
        <dbReference type="PROSITE" id="PS51737"/>
    </source>
</evidence>
<feature type="domain" description="Recombinase" evidence="6">
    <location>
        <begin position="174"/>
        <end position="289"/>
    </location>
</feature>
<keyword evidence="1" id="KW-0229">DNA integration</keyword>
<gene>
    <name evidence="7" type="ORF">CKQ53_09915</name>
</gene>
<dbReference type="PANTHER" id="PTHR30461:SF2">
    <property type="entry name" value="SERINE RECOMBINASE PINE-RELATED"/>
    <property type="match status" value="1"/>
</dbReference>
<evidence type="ECO:0000256" key="1">
    <source>
        <dbReference type="ARBA" id="ARBA00022908"/>
    </source>
</evidence>
<dbReference type="PANTHER" id="PTHR30461">
    <property type="entry name" value="DNA-INVERTASE FROM LAMBDOID PROPHAGE"/>
    <property type="match status" value="1"/>
</dbReference>
<reference evidence="7 8" key="1">
    <citation type="submission" date="2017-08" db="EMBL/GenBank/DDBJ databases">
        <title>Comparative genomics of bacteria isolated from necrotic lesions of AOD affected trees.</title>
        <authorList>
            <person name="Doonan J."/>
            <person name="Denman S."/>
            <person name="McDonald J.E."/>
        </authorList>
    </citation>
    <scope>NUCLEOTIDE SEQUENCE [LARGE SCALE GENOMIC DNA]</scope>
    <source>
        <strain evidence="7 8">477</strain>
    </source>
</reference>
<evidence type="ECO:0000256" key="4">
    <source>
        <dbReference type="PIRSR" id="PIRSR606118-50"/>
    </source>
</evidence>
<dbReference type="PROSITE" id="PS51737">
    <property type="entry name" value="RECOMBINASE_DNA_BIND"/>
    <property type="match status" value="1"/>
</dbReference>
<dbReference type="SUPFAM" id="SSF53041">
    <property type="entry name" value="Resolvase-like"/>
    <property type="match status" value="1"/>
</dbReference>
<accession>A0AAD0SG53</accession>
<keyword evidence="3" id="KW-0233">DNA recombination</keyword>
<name>A0AAD0SG53_9GAMM</name>
<dbReference type="AlphaFoldDB" id="A0AAD0SG53"/>
<dbReference type="SMART" id="SM00857">
    <property type="entry name" value="Resolvase"/>
    <property type="match status" value="1"/>
</dbReference>
<protein>
    <submittedName>
        <fullName evidence="7">Recombinase family protein</fullName>
    </submittedName>
</protein>
<dbReference type="GO" id="GO:0015074">
    <property type="term" value="P:DNA integration"/>
    <property type="evidence" value="ECO:0007669"/>
    <property type="project" value="UniProtKB-KW"/>
</dbReference>
<dbReference type="InterPro" id="IPR038109">
    <property type="entry name" value="DNA_bind_recomb_sf"/>
</dbReference>
<dbReference type="CDD" id="cd00338">
    <property type="entry name" value="Ser_Recombinase"/>
    <property type="match status" value="1"/>
</dbReference>
<dbReference type="Gene3D" id="3.90.1750.20">
    <property type="entry name" value="Putative Large Serine Recombinase, Chain B, Domain 2"/>
    <property type="match status" value="1"/>
</dbReference>
<evidence type="ECO:0000256" key="3">
    <source>
        <dbReference type="ARBA" id="ARBA00023172"/>
    </source>
</evidence>
<dbReference type="PROSITE" id="PS51736">
    <property type="entry name" value="RECOMBINASES_3"/>
    <property type="match status" value="1"/>
</dbReference>
<dbReference type="InterPro" id="IPR025827">
    <property type="entry name" value="Zn_ribbon_recom_dom"/>
</dbReference>
<dbReference type="InterPro" id="IPR036162">
    <property type="entry name" value="Resolvase-like_N_sf"/>
</dbReference>
<dbReference type="GO" id="GO:0003677">
    <property type="term" value="F:DNA binding"/>
    <property type="evidence" value="ECO:0007669"/>
    <property type="project" value="UniProtKB-KW"/>
</dbReference>
<dbReference type="InterPro" id="IPR050639">
    <property type="entry name" value="SSR_resolvase"/>
</dbReference>
<dbReference type="Proteomes" id="UP000263881">
    <property type="component" value="Chromosome"/>
</dbReference>
<dbReference type="EMBL" id="CP023009">
    <property type="protein sequence ID" value="AXW87267.1"/>
    <property type="molecule type" value="Genomic_DNA"/>
</dbReference>
<dbReference type="KEGG" id="lbq:CKQ53_09915"/>
<dbReference type="RefSeq" id="WP_094117623.1">
    <property type="nucleotide sequence ID" value="NZ_CP023009.1"/>
</dbReference>
<dbReference type="Pfam" id="PF07508">
    <property type="entry name" value="Recombinase"/>
    <property type="match status" value="1"/>
</dbReference>
<dbReference type="Gene3D" id="3.40.50.1390">
    <property type="entry name" value="Resolvase, N-terminal catalytic domain"/>
    <property type="match status" value="1"/>
</dbReference>
<evidence type="ECO:0000256" key="2">
    <source>
        <dbReference type="ARBA" id="ARBA00023125"/>
    </source>
</evidence>
<feature type="domain" description="Resolvase/invertase-type recombinase catalytic" evidence="5">
    <location>
        <begin position="3"/>
        <end position="162"/>
    </location>
</feature>
<dbReference type="InterPro" id="IPR011109">
    <property type="entry name" value="DNA_bind_recombinase_dom"/>
</dbReference>
<sequence>MKTAYPYIRYSSDKQSHGDSVRRQQSLITSWLQSNPDYLLSQHTYKDEGLSAFTGKHATGELGQLMQDIGNGSIAAGDMVLIESLDRLSREDISTATDRLKAILIHHVDVVTLSDGKHYTHESLNNPMDLIMSILTAQRAHQESEEKSRRMRQVWANKRAEAESQGKVISKSCPRWLTVKDDRTGFDIVPEHAQTIRQVFSLRIKGESLSSIAKTLNEEGRLTFTGRVGKWNQSTVQQLVSNKALIGYKVQSRKSVVNHPDIPDYYPVVVDLQTFQAVQQLKSDQFGKKQTSNIPALVNLFKSIIRCKKCGNIFILNSVTVNRDGYYVCSMRRQGRCDAKPIKRKDTDDMLVKGLFHNLDRLLLSKPEENPVSALEAQKQDLTERLTKLVSALEIAPDITEITSRMSVIQGELQSIEAQIKGHRQRVQSHVSDTVKCLNLLNKADRVEFQLIMKRHVKAIMVDTLKRTADIYFHSGLRLFNYPLDRLVDGEHFLEVLPVIDADEFDFNTYRVIG</sequence>
<evidence type="ECO:0000313" key="8">
    <source>
        <dbReference type="Proteomes" id="UP000263881"/>
    </source>
</evidence>
<dbReference type="GO" id="GO:0000150">
    <property type="term" value="F:DNA strand exchange activity"/>
    <property type="evidence" value="ECO:0007669"/>
    <property type="project" value="InterPro"/>
</dbReference>
<dbReference type="InterPro" id="IPR006118">
    <property type="entry name" value="Recombinase_CS"/>
</dbReference>
<feature type="active site" description="O-(5'-phospho-DNA)-serine intermediate" evidence="4">
    <location>
        <position position="11"/>
    </location>
</feature>
<dbReference type="Pfam" id="PF00239">
    <property type="entry name" value="Resolvase"/>
    <property type="match status" value="1"/>
</dbReference>
<keyword evidence="8" id="KW-1185">Reference proteome</keyword>
<dbReference type="PROSITE" id="PS00398">
    <property type="entry name" value="RECOMBINASES_2"/>
    <property type="match status" value="1"/>
</dbReference>
<keyword evidence="2" id="KW-0238">DNA-binding</keyword>